<protein>
    <submittedName>
        <fullName evidence="1">Uncharacterized protein</fullName>
    </submittedName>
</protein>
<evidence type="ECO:0000313" key="2">
    <source>
        <dbReference type="Proteomes" id="UP000254863"/>
    </source>
</evidence>
<reference evidence="1 2" key="1">
    <citation type="submission" date="2018-06" db="EMBL/GenBank/DDBJ databases">
        <authorList>
            <consortium name="Pathogen Informatics"/>
            <person name="Doyle S."/>
        </authorList>
    </citation>
    <scope>NUCLEOTIDE SEQUENCE [LARGE SCALE GENOMIC DNA]</scope>
    <source>
        <strain evidence="1 2">NCTC11685</strain>
    </source>
</reference>
<sequence>MAILVSCATSSSQRTFGAAPSFYPFEHGVEQNRAAFLRGIKHIVAPDRSSPSSSGSRAVTWLARVILPHASWLRGRFSLQPRRSVSNHIGHHAQPANRGFAAFALLHLPRQVKYRAGLIGRADGVFQQLNHRSQRLLTLRQIRRPSSSLPPAGGRGRFAWRPNLSV</sequence>
<accession>A0A7H4N4X4</accession>
<evidence type="ECO:0000313" key="1">
    <source>
        <dbReference type="EMBL" id="STV78192.1"/>
    </source>
</evidence>
<dbReference type="AlphaFoldDB" id="A0A7H4N4X4"/>
<dbReference type="Proteomes" id="UP000254863">
    <property type="component" value="Unassembled WGS sequence"/>
</dbReference>
<comment type="caution">
    <text evidence="1">The sequence shown here is derived from an EMBL/GenBank/DDBJ whole genome shotgun (WGS) entry which is preliminary data.</text>
</comment>
<name>A0A7H4N4X4_9ENTR</name>
<gene>
    <name evidence="1" type="ORF">NCTC11685_02100</name>
</gene>
<dbReference type="EMBL" id="UGMS01000001">
    <property type="protein sequence ID" value="STV78192.1"/>
    <property type="molecule type" value="Genomic_DNA"/>
</dbReference>
<proteinExistence type="predicted"/>
<organism evidence="1 2">
    <name type="scientific">Klebsiella michiganensis</name>
    <dbReference type="NCBI Taxonomy" id="1134687"/>
    <lineage>
        <taxon>Bacteria</taxon>
        <taxon>Pseudomonadati</taxon>
        <taxon>Pseudomonadota</taxon>
        <taxon>Gammaproteobacteria</taxon>
        <taxon>Enterobacterales</taxon>
        <taxon>Enterobacteriaceae</taxon>
        <taxon>Klebsiella/Raoultella group</taxon>
        <taxon>Klebsiella</taxon>
    </lineage>
</organism>